<reference evidence="6 7" key="1">
    <citation type="journal article" date="2019" name="Int. J. Syst. Evol. Microbiol.">
        <title>The Global Catalogue of Microorganisms (GCM) 10K type strain sequencing project: providing services to taxonomists for standard genome sequencing and annotation.</title>
        <authorList>
            <consortium name="The Broad Institute Genomics Platform"/>
            <consortium name="The Broad Institute Genome Sequencing Center for Infectious Disease"/>
            <person name="Wu L."/>
            <person name="Ma J."/>
        </authorList>
    </citation>
    <scope>NUCLEOTIDE SEQUENCE [LARGE SCALE GENOMIC DNA]</scope>
    <source>
        <strain evidence="6 7">JCM 10696</strain>
    </source>
</reference>
<evidence type="ECO:0000259" key="5">
    <source>
        <dbReference type="PROSITE" id="PS50977"/>
    </source>
</evidence>
<evidence type="ECO:0000256" key="2">
    <source>
        <dbReference type="ARBA" id="ARBA00023125"/>
    </source>
</evidence>
<keyword evidence="2 4" id="KW-0238">DNA-binding</keyword>
<dbReference type="RefSeq" id="WP_344236401.1">
    <property type="nucleotide sequence ID" value="NZ_BAAAHH010000001.1"/>
</dbReference>
<dbReference type="SUPFAM" id="SSF46689">
    <property type="entry name" value="Homeodomain-like"/>
    <property type="match status" value="1"/>
</dbReference>
<dbReference type="PANTHER" id="PTHR30055:SF238">
    <property type="entry name" value="MYCOFACTOCIN BIOSYNTHESIS TRANSCRIPTIONAL REGULATOR MFTR-RELATED"/>
    <property type="match status" value="1"/>
</dbReference>
<evidence type="ECO:0000313" key="6">
    <source>
        <dbReference type="EMBL" id="GAA0938407.1"/>
    </source>
</evidence>
<dbReference type="PROSITE" id="PS01081">
    <property type="entry name" value="HTH_TETR_1"/>
    <property type="match status" value="1"/>
</dbReference>
<evidence type="ECO:0000313" key="7">
    <source>
        <dbReference type="Proteomes" id="UP001500665"/>
    </source>
</evidence>
<keyword evidence="7" id="KW-1185">Reference proteome</keyword>
<comment type="caution">
    <text evidence="6">The sequence shown here is derived from an EMBL/GenBank/DDBJ whole genome shotgun (WGS) entry which is preliminary data.</text>
</comment>
<evidence type="ECO:0000256" key="3">
    <source>
        <dbReference type="ARBA" id="ARBA00023163"/>
    </source>
</evidence>
<dbReference type="InterPro" id="IPR023772">
    <property type="entry name" value="DNA-bd_HTH_TetR-type_CS"/>
</dbReference>
<dbReference type="PROSITE" id="PS50977">
    <property type="entry name" value="HTH_TETR_2"/>
    <property type="match status" value="1"/>
</dbReference>
<accession>A0ABN1Q6I1</accession>
<dbReference type="EMBL" id="BAAAHH010000001">
    <property type="protein sequence ID" value="GAA0938407.1"/>
    <property type="molecule type" value="Genomic_DNA"/>
</dbReference>
<name>A0ABN1Q6I1_9ACTN</name>
<dbReference type="Proteomes" id="UP001500665">
    <property type="component" value="Unassembled WGS sequence"/>
</dbReference>
<feature type="domain" description="HTH tetR-type" evidence="5">
    <location>
        <begin position="20"/>
        <end position="80"/>
    </location>
</feature>
<protein>
    <submittedName>
        <fullName evidence="6">TetR family transcriptional regulator</fullName>
    </submittedName>
</protein>
<sequence>MSTSSGLQERASGLRERKKAETRLAVHRAALDLVAEHGFDGVTVEAIADVANISRRTFFNYFTDKADAVMYGEEARFRELIAAVRSRPPGEGGWQALRRAAEDLTERRGEPDREAVLRGKLTRRHPSLLARQMAGFGPLERELAQAITERDGDGGMRPRVLAAAYTGAVRVANITWLEKKQGGTLRDILLAALDELEKPFTR</sequence>
<evidence type="ECO:0000256" key="4">
    <source>
        <dbReference type="PROSITE-ProRule" id="PRU00335"/>
    </source>
</evidence>
<dbReference type="InterPro" id="IPR041347">
    <property type="entry name" value="MftR_C"/>
</dbReference>
<evidence type="ECO:0000256" key="1">
    <source>
        <dbReference type="ARBA" id="ARBA00023015"/>
    </source>
</evidence>
<dbReference type="InterPro" id="IPR050109">
    <property type="entry name" value="HTH-type_TetR-like_transc_reg"/>
</dbReference>
<keyword evidence="1" id="KW-0805">Transcription regulation</keyword>
<dbReference type="InterPro" id="IPR009057">
    <property type="entry name" value="Homeodomain-like_sf"/>
</dbReference>
<dbReference type="Pfam" id="PF17754">
    <property type="entry name" value="TetR_C_14"/>
    <property type="match status" value="1"/>
</dbReference>
<proteinExistence type="predicted"/>
<gene>
    <name evidence="6" type="ORF">GCM10009550_06130</name>
</gene>
<dbReference type="Pfam" id="PF00440">
    <property type="entry name" value="TetR_N"/>
    <property type="match status" value="1"/>
</dbReference>
<keyword evidence="3" id="KW-0804">Transcription</keyword>
<feature type="DNA-binding region" description="H-T-H motif" evidence="4">
    <location>
        <begin position="43"/>
        <end position="62"/>
    </location>
</feature>
<organism evidence="6 7">
    <name type="scientific">Actinocorallia libanotica</name>
    <dbReference type="NCBI Taxonomy" id="46162"/>
    <lineage>
        <taxon>Bacteria</taxon>
        <taxon>Bacillati</taxon>
        <taxon>Actinomycetota</taxon>
        <taxon>Actinomycetes</taxon>
        <taxon>Streptosporangiales</taxon>
        <taxon>Thermomonosporaceae</taxon>
        <taxon>Actinocorallia</taxon>
    </lineage>
</organism>
<dbReference type="Gene3D" id="1.10.357.10">
    <property type="entry name" value="Tetracycline Repressor, domain 2"/>
    <property type="match status" value="1"/>
</dbReference>
<dbReference type="PANTHER" id="PTHR30055">
    <property type="entry name" value="HTH-TYPE TRANSCRIPTIONAL REGULATOR RUTR"/>
    <property type="match status" value="1"/>
</dbReference>
<dbReference type="InterPro" id="IPR001647">
    <property type="entry name" value="HTH_TetR"/>
</dbReference>
<dbReference type="Gene3D" id="1.10.10.60">
    <property type="entry name" value="Homeodomain-like"/>
    <property type="match status" value="1"/>
</dbReference>